<dbReference type="GO" id="GO:0043138">
    <property type="term" value="F:3'-5' DNA helicase activity"/>
    <property type="evidence" value="ECO:0007669"/>
    <property type="project" value="TreeGrafter"/>
</dbReference>
<dbReference type="GO" id="GO:0005524">
    <property type="term" value="F:ATP binding"/>
    <property type="evidence" value="ECO:0007669"/>
    <property type="project" value="UniProtKB-KW"/>
</dbReference>
<keyword evidence="2" id="KW-0067">ATP-binding</keyword>
<comment type="caution">
    <text evidence="5">The sequence shown here is derived from an EMBL/GenBank/DDBJ whole genome shotgun (WGS) entry which is preliminary data.</text>
</comment>
<keyword evidence="1" id="KW-0547">Nucleotide-binding</keyword>
<name>X1KF64_9ZZZZ</name>
<dbReference type="PANTHER" id="PTHR30580">
    <property type="entry name" value="PRIMOSOMAL PROTEIN N"/>
    <property type="match status" value="1"/>
</dbReference>
<dbReference type="AlphaFoldDB" id="X1KF64"/>
<dbReference type="InterPro" id="IPR041222">
    <property type="entry name" value="PriA_3primeBD"/>
</dbReference>
<dbReference type="GO" id="GO:0006310">
    <property type="term" value="P:DNA recombination"/>
    <property type="evidence" value="ECO:0007669"/>
    <property type="project" value="TreeGrafter"/>
</dbReference>
<dbReference type="GO" id="GO:0003677">
    <property type="term" value="F:DNA binding"/>
    <property type="evidence" value="ECO:0007669"/>
    <property type="project" value="UniProtKB-KW"/>
</dbReference>
<evidence type="ECO:0000256" key="2">
    <source>
        <dbReference type="ARBA" id="ARBA00022840"/>
    </source>
</evidence>
<evidence type="ECO:0000313" key="5">
    <source>
        <dbReference type="EMBL" id="GAH80703.1"/>
    </source>
</evidence>
<organism evidence="5">
    <name type="scientific">marine sediment metagenome</name>
    <dbReference type="NCBI Taxonomy" id="412755"/>
    <lineage>
        <taxon>unclassified sequences</taxon>
        <taxon>metagenomes</taxon>
        <taxon>ecological metagenomes</taxon>
    </lineage>
</organism>
<dbReference type="GO" id="GO:0006302">
    <property type="term" value="P:double-strand break repair"/>
    <property type="evidence" value="ECO:0007669"/>
    <property type="project" value="TreeGrafter"/>
</dbReference>
<evidence type="ECO:0000256" key="3">
    <source>
        <dbReference type="ARBA" id="ARBA00023125"/>
    </source>
</evidence>
<dbReference type="InterPro" id="IPR042115">
    <property type="entry name" value="PriA_3primeBD_sf"/>
</dbReference>
<protein>
    <recommendedName>
        <fullName evidence="4">Primosomal protein N' 3' DNA-binding domain-containing protein</fullName>
    </recommendedName>
</protein>
<accession>X1KF64</accession>
<proteinExistence type="predicted"/>
<dbReference type="Pfam" id="PF17764">
    <property type="entry name" value="PriA_3primeBD"/>
    <property type="match status" value="1"/>
</dbReference>
<dbReference type="EMBL" id="BARU01043379">
    <property type="protein sequence ID" value="GAH80703.1"/>
    <property type="molecule type" value="Genomic_DNA"/>
</dbReference>
<feature type="non-terminal residue" evidence="5">
    <location>
        <position position="1"/>
    </location>
</feature>
<sequence length="186" mass="21163">EIPPHLRSKINIGSLVKIPFSHGLQLGFVVGFTNKKPVKKIKKIQVILEEKPQFSSVMFELCRWMSNYYLAPLSNCIKHIIKPGGAGAIIILVKLTQSKKRCFEKLSKKAFLQRKIVEIISNKGKPVKITRLQKLLSRKNLFNSFIGRSTSTLARVNLFATITSPNSAIDPAIIFNYLFFLLRFFI</sequence>
<dbReference type="GO" id="GO:0006270">
    <property type="term" value="P:DNA replication initiation"/>
    <property type="evidence" value="ECO:0007669"/>
    <property type="project" value="TreeGrafter"/>
</dbReference>
<feature type="domain" description="Primosomal protein N' 3' DNA-binding" evidence="4">
    <location>
        <begin position="2"/>
        <end position="81"/>
    </location>
</feature>
<dbReference type="PANTHER" id="PTHR30580:SF1">
    <property type="entry name" value="COMF OPERON PROTEIN 1"/>
    <property type="match status" value="1"/>
</dbReference>
<keyword evidence="3" id="KW-0238">DNA-binding</keyword>
<gene>
    <name evidence="5" type="ORF">S03H2_66437</name>
</gene>
<evidence type="ECO:0000259" key="4">
    <source>
        <dbReference type="Pfam" id="PF17764"/>
    </source>
</evidence>
<evidence type="ECO:0000256" key="1">
    <source>
        <dbReference type="ARBA" id="ARBA00022741"/>
    </source>
</evidence>
<dbReference type="Gene3D" id="3.40.1440.60">
    <property type="entry name" value="PriA, 3(prime) DNA-binding domain"/>
    <property type="match status" value="1"/>
</dbReference>
<reference evidence="5" key="1">
    <citation type="journal article" date="2014" name="Front. Microbiol.">
        <title>High frequency of phylogenetically diverse reductive dehalogenase-homologous genes in deep subseafloor sedimentary metagenomes.</title>
        <authorList>
            <person name="Kawai M."/>
            <person name="Futagami T."/>
            <person name="Toyoda A."/>
            <person name="Takaki Y."/>
            <person name="Nishi S."/>
            <person name="Hori S."/>
            <person name="Arai W."/>
            <person name="Tsubouchi T."/>
            <person name="Morono Y."/>
            <person name="Uchiyama I."/>
            <person name="Ito T."/>
            <person name="Fujiyama A."/>
            <person name="Inagaki F."/>
            <person name="Takami H."/>
        </authorList>
    </citation>
    <scope>NUCLEOTIDE SEQUENCE</scope>
    <source>
        <strain evidence="5">Expedition CK06-06</strain>
    </source>
</reference>